<comment type="caution">
    <text evidence="1">The sequence shown here is derived from an EMBL/GenBank/DDBJ whole genome shotgun (WGS) entry which is preliminary data.</text>
</comment>
<sequence>MNSKHPLRSKKPKVVKELWAILLGYKLTMYHMVKMPQTIESLQRNQLSFTPC</sequence>
<evidence type="ECO:0000313" key="2">
    <source>
        <dbReference type="Proteomes" id="UP001295420"/>
    </source>
</evidence>
<evidence type="ECO:0000313" key="1">
    <source>
        <dbReference type="EMBL" id="CAH1521473.1"/>
    </source>
</evidence>
<dbReference type="EMBL" id="CAKMTQ010000001">
    <property type="protein sequence ID" value="CAH1521473.1"/>
    <property type="molecule type" value="Genomic_DNA"/>
</dbReference>
<name>A0AAU9PZN2_9VIBR</name>
<dbReference type="AlphaFoldDB" id="A0AAU9PZN2"/>
<dbReference type="Proteomes" id="UP001295420">
    <property type="component" value="Unassembled WGS sequence"/>
</dbReference>
<protein>
    <recommendedName>
        <fullName evidence="3">Mobile element protein</fullName>
    </recommendedName>
</protein>
<evidence type="ECO:0008006" key="3">
    <source>
        <dbReference type="Google" id="ProtNLM"/>
    </source>
</evidence>
<organism evidence="1 2">
    <name type="scientific">Vibrio owensii</name>
    <dbReference type="NCBI Taxonomy" id="696485"/>
    <lineage>
        <taxon>Bacteria</taxon>
        <taxon>Pseudomonadati</taxon>
        <taxon>Pseudomonadota</taxon>
        <taxon>Gammaproteobacteria</taxon>
        <taxon>Vibrionales</taxon>
        <taxon>Vibrionaceae</taxon>
        <taxon>Vibrio</taxon>
    </lineage>
</organism>
<reference evidence="1" key="1">
    <citation type="submission" date="2022-01" db="EMBL/GenBank/DDBJ databases">
        <authorList>
            <person name="Lagorce A."/>
        </authorList>
    </citation>
    <scope>NUCLEOTIDE SEQUENCE</scope>
    <source>
        <strain evidence="1">Th15_F1_D04</strain>
    </source>
</reference>
<accession>A0AAU9PZN2</accession>
<proteinExistence type="predicted"/>
<gene>
    <name evidence="1" type="ORF">THF1D04_10920</name>
</gene>